<dbReference type="AlphaFoldDB" id="A0A0A9HMV7"/>
<accession>A0A0A9HMV7</accession>
<name>A0A0A9HMV7_ARUDO</name>
<proteinExistence type="predicted"/>
<protein>
    <submittedName>
        <fullName evidence="1">Uncharacterized protein</fullName>
    </submittedName>
</protein>
<reference evidence="1" key="2">
    <citation type="journal article" date="2015" name="Data Brief">
        <title>Shoot transcriptome of the giant reed, Arundo donax.</title>
        <authorList>
            <person name="Barrero R.A."/>
            <person name="Guerrero F.D."/>
            <person name="Moolhuijzen P."/>
            <person name="Goolsby J.A."/>
            <person name="Tidwell J."/>
            <person name="Bellgard S.E."/>
            <person name="Bellgard M.I."/>
        </authorList>
    </citation>
    <scope>NUCLEOTIDE SEQUENCE</scope>
    <source>
        <tissue evidence="1">Shoot tissue taken approximately 20 cm above the soil surface</tissue>
    </source>
</reference>
<reference evidence="1" key="1">
    <citation type="submission" date="2014-09" db="EMBL/GenBank/DDBJ databases">
        <authorList>
            <person name="Magalhaes I.L.F."/>
            <person name="Oliveira U."/>
            <person name="Santos F.R."/>
            <person name="Vidigal T.H.D.A."/>
            <person name="Brescovit A.D."/>
            <person name="Santos A.J."/>
        </authorList>
    </citation>
    <scope>NUCLEOTIDE SEQUENCE</scope>
    <source>
        <tissue evidence="1">Shoot tissue taken approximately 20 cm above the soil surface</tissue>
    </source>
</reference>
<dbReference type="EMBL" id="GBRH01163673">
    <property type="protein sequence ID" value="JAE34223.1"/>
    <property type="molecule type" value="Transcribed_RNA"/>
</dbReference>
<organism evidence="1">
    <name type="scientific">Arundo donax</name>
    <name type="common">Giant reed</name>
    <name type="synonym">Donax arundinaceus</name>
    <dbReference type="NCBI Taxonomy" id="35708"/>
    <lineage>
        <taxon>Eukaryota</taxon>
        <taxon>Viridiplantae</taxon>
        <taxon>Streptophyta</taxon>
        <taxon>Embryophyta</taxon>
        <taxon>Tracheophyta</taxon>
        <taxon>Spermatophyta</taxon>
        <taxon>Magnoliopsida</taxon>
        <taxon>Liliopsida</taxon>
        <taxon>Poales</taxon>
        <taxon>Poaceae</taxon>
        <taxon>PACMAD clade</taxon>
        <taxon>Arundinoideae</taxon>
        <taxon>Arundineae</taxon>
        <taxon>Arundo</taxon>
    </lineage>
</organism>
<sequence length="42" mass="4891">MLASNVDNKNRTCLMNDSQNTLKGKKCGWSIFFKWIRITTIL</sequence>
<evidence type="ECO:0000313" key="1">
    <source>
        <dbReference type="EMBL" id="JAE34223.1"/>
    </source>
</evidence>